<evidence type="ECO:0000256" key="1">
    <source>
        <dbReference type="SAM" id="SignalP"/>
    </source>
</evidence>
<protein>
    <submittedName>
        <fullName evidence="2">OLC1v1009112C1</fullName>
    </submittedName>
</protein>
<feature type="signal peptide" evidence="1">
    <location>
        <begin position="1"/>
        <end position="26"/>
    </location>
</feature>
<reference evidence="2" key="1">
    <citation type="submission" date="2023-03" db="EMBL/GenBank/DDBJ databases">
        <authorList>
            <person name="Julca I."/>
        </authorList>
    </citation>
    <scope>NUCLEOTIDE SEQUENCE</scope>
</reference>
<evidence type="ECO:0000313" key="3">
    <source>
        <dbReference type="Proteomes" id="UP001161247"/>
    </source>
</evidence>
<keyword evidence="1" id="KW-0732">Signal</keyword>
<name>A0AAV1DNP8_OLDCO</name>
<proteinExistence type="predicted"/>
<dbReference type="Proteomes" id="UP001161247">
    <property type="component" value="Chromosome 6"/>
</dbReference>
<accession>A0AAV1DNP8</accession>
<keyword evidence="3" id="KW-1185">Reference proteome</keyword>
<dbReference type="AlphaFoldDB" id="A0AAV1DNP8"/>
<sequence>MASLKNLLLLLPLAIVLNITTQQAQSAELDNIFNVAGIQVNGSISCSSTGNLLAATVTRISARAALNVTLRCLRESSIDFLSLLPTNDSSGKFSVTLMINDAYNLENLVLSQTLPITTTVRVVVS</sequence>
<organism evidence="2 3">
    <name type="scientific">Oldenlandia corymbosa var. corymbosa</name>
    <dbReference type="NCBI Taxonomy" id="529605"/>
    <lineage>
        <taxon>Eukaryota</taxon>
        <taxon>Viridiplantae</taxon>
        <taxon>Streptophyta</taxon>
        <taxon>Embryophyta</taxon>
        <taxon>Tracheophyta</taxon>
        <taxon>Spermatophyta</taxon>
        <taxon>Magnoliopsida</taxon>
        <taxon>eudicotyledons</taxon>
        <taxon>Gunneridae</taxon>
        <taxon>Pentapetalae</taxon>
        <taxon>asterids</taxon>
        <taxon>lamiids</taxon>
        <taxon>Gentianales</taxon>
        <taxon>Rubiaceae</taxon>
        <taxon>Rubioideae</taxon>
        <taxon>Spermacoceae</taxon>
        <taxon>Hedyotis-Oldenlandia complex</taxon>
        <taxon>Oldenlandia</taxon>
    </lineage>
</organism>
<dbReference type="EMBL" id="OX459123">
    <property type="protein sequence ID" value="CAI9109309.1"/>
    <property type="molecule type" value="Genomic_DNA"/>
</dbReference>
<evidence type="ECO:0000313" key="2">
    <source>
        <dbReference type="EMBL" id="CAI9109309.1"/>
    </source>
</evidence>
<feature type="chain" id="PRO_5043527564" evidence="1">
    <location>
        <begin position="27"/>
        <end position="125"/>
    </location>
</feature>
<gene>
    <name evidence="2" type="ORF">OLC1_LOCUS17235</name>
</gene>